<dbReference type="AlphaFoldDB" id="A0A6S6SU12"/>
<sequence>MKKSSLLLIFSLLFLGCETGTRYDKNATTQKVPRDEPQSGMVSRSIEDLLEDRVDRRTFDEDEDRAFIEESEPIKEVIKTFSNSVSLNGLNVEQIREGIHDDYIRLVFDISKGSKPAYAVGSYDAKHNVIKKEIEVTLHGYKSFSAPLPSFSSSSEIEQIHFEQYPEDRGFKFYIQLRKEADVRIFDLKNPARLVFDIKAI</sequence>
<gene>
    <name evidence="1" type="ORF">HELGO_WM17924</name>
</gene>
<accession>A0A6S6SU12</accession>
<reference evidence="1" key="1">
    <citation type="submission" date="2020-01" db="EMBL/GenBank/DDBJ databases">
        <authorList>
            <person name="Meier V. D."/>
            <person name="Meier V D."/>
        </authorList>
    </citation>
    <scope>NUCLEOTIDE SEQUENCE</scope>
    <source>
        <strain evidence="1">HLG_WM_MAG_06</strain>
    </source>
</reference>
<name>A0A6S6SU12_9BACT</name>
<dbReference type="PROSITE" id="PS51257">
    <property type="entry name" value="PROKAR_LIPOPROTEIN"/>
    <property type="match status" value="1"/>
</dbReference>
<evidence type="ECO:0000313" key="1">
    <source>
        <dbReference type="EMBL" id="CAA6809312.1"/>
    </source>
</evidence>
<organism evidence="1">
    <name type="scientific">uncultured Sulfurovum sp</name>
    <dbReference type="NCBI Taxonomy" id="269237"/>
    <lineage>
        <taxon>Bacteria</taxon>
        <taxon>Pseudomonadati</taxon>
        <taxon>Campylobacterota</taxon>
        <taxon>Epsilonproteobacteria</taxon>
        <taxon>Campylobacterales</taxon>
        <taxon>Sulfurovaceae</taxon>
        <taxon>Sulfurovum</taxon>
        <taxon>environmental samples</taxon>
    </lineage>
</organism>
<evidence type="ECO:0008006" key="2">
    <source>
        <dbReference type="Google" id="ProtNLM"/>
    </source>
</evidence>
<protein>
    <recommendedName>
        <fullName evidence="2">AMIN domain-containing protein</fullName>
    </recommendedName>
</protein>
<dbReference type="EMBL" id="CACVAP010000058">
    <property type="protein sequence ID" value="CAA6809312.1"/>
    <property type="molecule type" value="Genomic_DNA"/>
</dbReference>
<proteinExistence type="predicted"/>